<dbReference type="Proteomes" id="UP000267418">
    <property type="component" value="Unassembled WGS sequence"/>
</dbReference>
<dbReference type="OrthoDB" id="8589148at2"/>
<dbReference type="SUPFAM" id="SSF88659">
    <property type="entry name" value="Sigma3 and sigma4 domains of RNA polymerase sigma factors"/>
    <property type="match status" value="1"/>
</dbReference>
<dbReference type="InterPro" id="IPR014284">
    <property type="entry name" value="RNA_pol_sigma-70_dom"/>
</dbReference>
<dbReference type="PANTHER" id="PTHR43133:SF63">
    <property type="entry name" value="RNA POLYMERASE SIGMA FACTOR FECI-RELATED"/>
    <property type="match status" value="1"/>
</dbReference>
<comment type="similarity">
    <text evidence="1">Belongs to the sigma-70 factor family. ECF subfamily.</text>
</comment>
<evidence type="ECO:0000313" key="8">
    <source>
        <dbReference type="Proteomes" id="UP000267418"/>
    </source>
</evidence>
<dbReference type="AlphaFoldDB" id="A0A3S0H492"/>
<evidence type="ECO:0000313" key="7">
    <source>
        <dbReference type="EMBL" id="RTQ37368.1"/>
    </source>
</evidence>
<dbReference type="InterPro" id="IPR036388">
    <property type="entry name" value="WH-like_DNA-bd_sf"/>
</dbReference>
<keyword evidence="4" id="KW-0804">Transcription</keyword>
<dbReference type="RefSeq" id="WP_126469105.1">
    <property type="nucleotide sequence ID" value="NZ_RXOE01000001.1"/>
</dbReference>
<dbReference type="InterPro" id="IPR039425">
    <property type="entry name" value="RNA_pol_sigma-70-like"/>
</dbReference>
<evidence type="ECO:0000256" key="1">
    <source>
        <dbReference type="ARBA" id="ARBA00010641"/>
    </source>
</evidence>
<evidence type="ECO:0000259" key="5">
    <source>
        <dbReference type="Pfam" id="PF04542"/>
    </source>
</evidence>
<dbReference type="InterPro" id="IPR013249">
    <property type="entry name" value="RNA_pol_sigma70_r4_t2"/>
</dbReference>
<dbReference type="GO" id="GO:0016987">
    <property type="term" value="F:sigma factor activity"/>
    <property type="evidence" value="ECO:0007669"/>
    <property type="project" value="UniProtKB-KW"/>
</dbReference>
<dbReference type="InterPro" id="IPR013324">
    <property type="entry name" value="RNA_pol_sigma_r3/r4-like"/>
</dbReference>
<reference evidence="7 8" key="1">
    <citation type="submission" date="2018-12" db="EMBL/GenBank/DDBJ databases">
        <title>The genome of Variovorax gossypii DSM 100435.</title>
        <authorList>
            <person name="Gao J."/>
            <person name="Sun J."/>
        </authorList>
    </citation>
    <scope>NUCLEOTIDE SEQUENCE [LARGE SCALE GENOMIC DNA]</scope>
    <source>
        <strain evidence="7 8">DSM 100435</strain>
    </source>
</reference>
<evidence type="ECO:0000259" key="6">
    <source>
        <dbReference type="Pfam" id="PF08281"/>
    </source>
</evidence>
<feature type="domain" description="RNA polymerase sigma factor 70 region 4 type 2" evidence="6">
    <location>
        <begin position="111"/>
        <end position="157"/>
    </location>
</feature>
<feature type="domain" description="RNA polymerase sigma-70 region 2" evidence="5">
    <location>
        <begin position="17"/>
        <end position="78"/>
    </location>
</feature>
<accession>A0A3S0H492</accession>
<comment type="caution">
    <text evidence="7">The sequence shown here is derived from an EMBL/GenBank/DDBJ whole genome shotgun (WGS) entry which is preliminary data.</text>
</comment>
<evidence type="ECO:0000256" key="3">
    <source>
        <dbReference type="ARBA" id="ARBA00023082"/>
    </source>
</evidence>
<gene>
    <name evidence="7" type="ORF">EJP69_06465</name>
</gene>
<dbReference type="InterPro" id="IPR007627">
    <property type="entry name" value="RNA_pol_sigma70_r2"/>
</dbReference>
<dbReference type="Pfam" id="PF04542">
    <property type="entry name" value="Sigma70_r2"/>
    <property type="match status" value="1"/>
</dbReference>
<dbReference type="Gene3D" id="1.10.10.10">
    <property type="entry name" value="Winged helix-like DNA-binding domain superfamily/Winged helix DNA-binding domain"/>
    <property type="match status" value="1"/>
</dbReference>
<keyword evidence="8" id="KW-1185">Reference proteome</keyword>
<keyword evidence="2" id="KW-0805">Transcription regulation</keyword>
<proteinExistence type="inferred from homology"/>
<keyword evidence="3" id="KW-0731">Sigma factor</keyword>
<dbReference type="Pfam" id="PF08281">
    <property type="entry name" value="Sigma70_r4_2"/>
    <property type="match status" value="1"/>
</dbReference>
<dbReference type="PANTHER" id="PTHR43133">
    <property type="entry name" value="RNA POLYMERASE ECF-TYPE SIGMA FACTO"/>
    <property type="match status" value="1"/>
</dbReference>
<organism evidence="7 8">
    <name type="scientific">Variovorax gossypii</name>
    <dbReference type="NCBI Taxonomy" id="1679495"/>
    <lineage>
        <taxon>Bacteria</taxon>
        <taxon>Pseudomonadati</taxon>
        <taxon>Pseudomonadota</taxon>
        <taxon>Betaproteobacteria</taxon>
        <taxon>Burkholderiales</taxon>
        <taxon>Comamonadaceae</taxon>
        <taxon>Variovorax</taxon>
    </lineage>
</organism>
<dbReference type="GO" id="GO:0006352">
    <property type="term" value="P:DNA-templated transcription initiation"/>
    <property type="evidence" value="ECO:0007669"/>
    <property type="project" value="InterPro"/>
</dbReference>
<dbReference type="Gene3D" id="1.10.1740.10">
    <property type="match status" value="1"/>
</dbReference>
<evidence type="ECO:0000256" key="4">
    <source>
        <dbReference type="ARBA" id="ARBA00023163"/>
    </source>
</evidence>
<protein>
    <submittedName>
        <fullName evidence="7">RNA polymerase sigma factor</fullName>
    </submittedName>
</protein>
<dbReference type="EMBL" id="RXOE01000001">
    <property type="protein sequence ID" value="RTQ37368.1"/>
    <property type="molecule type" value="Genomic_DNA"/>
</dbReference>
<name>A0A3S0H492_9BURK</name>
<dbReference type="SUPFAM" id="SSF88946">
    <property type="entry name" value="Sigma2 domain of RNA polymerase sigma factors"/>
    <property type="match status" value="1"/>
</dbReference>
<dbReference type="InterPro" id="IPR013325">
    <property type="entry name" value="RNA_pol_sigma_r2"/>
</dbReference>
<dbReference type="NCBIfam" id="TIGR02937">
    <property type="entry name" value="sigma70-ECF"/>
    <property type="match status" value="1"/>
</dbReference>
<evidence type="ECO:0000256" key="2">
    <source>
        <dbReference type="ARBA" id="ARBA00023015"/>
    </source>
</evidence>
<dbReference type="GO" id="GO:0003677">
    <property type="term" value="F:DNA binding"/>
    <property type="evidence" value="ECO:0007669"/>
    <property type="project" value="InterPro"/>
</dbReference>
<sequence length="178" mass="19907">MPENALPALRDFLVSRYDELKQRLTRRLGNADSAGDALQDTWLRLESRDDIDGVRDPASYLLRVAVNLAYDQLAKQGRPATPEEIDALLEGAPDPSPGPAQIAEDRSEMAALAALIARMPPRRRQVLVMVRWEHLPQREVAARLGVSLRTVEKELKDAHDFCAARMGRPLDVPEAHEK</sequence>